<dbReference type="AlphaFoldDB" id="A0A7W6M8E8"/>
<dbReference type="Pfam" id="PF00535">
    <property type="entry name" value="Glycos_transf_2"/>
    <property type="match status" value="1"/>
</dbReference>
<keyword evidence="3" id="KW-1185">Reference proteome</keyword>
<dbReference type="RefSeq" id="WP_025056824.1">
    <property type="nucleotide sequence ID" value="NZ_JACIFU010000002.1"/>
</dbReference>
<evidence type="ECO:0000259" key="1">
    <source>
        <dbReference type="Pfam" id="PF00535"/>
    </source>
</evidence>
<dbReference type="InterPro" id="IPR029044">
    <property type="entry name" value="Nucleotide-diphossugar_trans"/>
</dbReference>
<dbReference type="CDD" id="cd04186">
    <property type="entry name" value="GT_2_like_c"/>
    <property type="match status" value="1"/>
</dbReference>
<dbReference type="OrthoDB" id="9771846at2"/>
<dbReference type="SUPFAM" id="SSF53448">
    <property type="entry name" value="Nucleotide-diphospho-sugar transferases"/>
    <property type="match status" value="1"/>
</dbReference>
<protein>
    <recommendedName>
        <fullName evidence="1">Glycosyltransferase 2-like domain-containing protein</fullName>
    </recommendedName>
</protein>
<proteinExistence type="predicted"/>
<name>A0A7W6M8E8_9RHOB</name>
<reference evidence="2 3" key="1">
    <citation type="submission" date="2020-08" db="EMBL/GenBank/DDBJ databases">
        <title>Genomic Encyclopedia of Type Strains, Phase IV (KMG-IV): sequencing the most valuable type-strain genomes for metagenomic binning, comparative biology and taxonomic classification.</title>
        <authorList>
            <person name="Goeker M."/>
        </authorList>
    </citation>
    <scope>NUCLEOTIDE SEQUENCE [LARGE SCALE GENOMIC DNA]</scope>
    <source>
        <strain evidence="2 3">DSM 101015</strain>
    </source>
</reference>
<organism evidence="2 3">
    <name type="scientific">Sulfitobacter noctilucicola</name>
    <dbReference type="NCBI Taxonomy" id="1342301"/>
    <lineage>
        <taxon>Bacteria</taxon>
        <taxon>Pseudomonadati</taxon>
        <taxon>Pseudomonadota</taxon>
        <taxon>Alphaproteobacteria</taxon>
        <taxon>Rhodobacterales</taxon>
        <taxon>Roseobacteraceae</taxon>
        <taxon>Sulfitobacter</taxon>
    </lineage>
</organism>
<dbReference type="Gene3D" id="3.90.550.10">
    <property type="entry name" value="Spore Coat Polysaccharide Biosynthesis Protein SpsA, Chain A"/>
    <property type="match status" value="1"/>
</dbReference>
<feature type="domain" description="Glycosyltransferase 2-like" evidence="1">
    <location>
        <begin position="9"/>
        <end position="143"/>
    </location>
</feature>
<dbReference type="Proteomes" id="UP000565745">
    <property type="component" value="Unassembled WGS sequence"/>
</dbReference>
<dbReference type="PANTHER" id="PTHR43179">
    <property type="entry name" value="RHAMNOSYLTRANSFERASE WBBL"/>
    <property type="match status" value="1"/>
</dbReference>
<dbReference type="PANTHER" id="PTHR43179:SF7">
    <property type="entry name" value="RHAMNOSYLTRANSFERASE WBBL"/>
    <property type="match status" value="1"/>
</dbReference>
<gene>
    <name evidence="2" type="ORF">GGR93_002146</name>
</gene>
<evidence type="ECO:0000313" key="2">
    <source>
        <dbReference type="EMBL" id="MBB4174373.1"/>
    </source>
</evidence>
<accession>A0A7W6M8E8</accession>
<sequence length="332" mass="35887">MTSPRVLVVLLNYRTAQMTLKAAQAALADMPKTAELVIVDNASGDGSAEVLGQAIKDNNWDAGDRVRLILSPVNGGFGAGNNLGMQAGMSDGTKPDYFYILNSDAFPDAGCLAALIEHLQAKPQAGFAGSHVRGEDGVAHTTAFRFPSIAGEFEGAARFGPITRMLKSSVVAPDLPRTTTQVDWVAGASVLVRASMIDAIGGFDETFFLYFEETDLCKRAADAGWECWYLPEAGVVHIGSVSTGMKEWQRMPTYWFASRRHYYTKNHGALYAAAATVARLAGGAIHVVRCKLTGRPTHDAPRFHRDLIAFSLGLSPRVRTVEPRRALPEKNT</sequence>
<dbReference type="InterPro" id="IPR001173">
    <property type="entry name" value="Glyco_trans_2-like"/>
</dbReference>
<dbReference type="EMBL" id="JACIFU010000002">
    <property type="protein sequence ID" value="MBB4174373.1"/>
    <property type="molecule type" value="Genomic_DNA"/>
</dbReference>
<comment type="caution">
    <text evidence="2">The sequence shown here is derived from an EMBL/GenBank/DDBJ whole genome shotgun (WGS) entry which is preliminary data.</text>
</comment>
<evidence type="ECO:0000313" key="3">
    <source>
        <dbReference type="Proteomes" id="UP000565745"/>
    </source>
</evidence>